<evidence type="ECO:0000313" key="4">
    <source>
        <dbReference type="Proteomes" id="UP000572837"/>
    </source>
</evidence>
<dbReference type="AlphaFoldDB" id="A0A7L4JBT8"/>
<dbReference type="InterPro" id="IPR052220">
    <property type="entry name" value="METTL25"/>
</dbReference>
<feature type="non-terminal residue" evidence="3">
    <location>
        <position position="402"/>
    </location>
</feature>
<dbReference type="EMBL" id="VZSW01002080">
    <property type="protein sequence ID" value="NXY38471.1"/>
    <property type="molecule type" value="Genomic_DNA"/>
</dbReference>
<comment type="caution">
    <text evidence="3">The sequence shown here is derived from an EMBL/GenBank/DDBJ whole genome shotgun (WGS) entry which is preliminary data.</text>
</comment>
<reference evidence="3 4" key="1">
    <citation type="submission" date="2020-02" db="EMBL/GenBank/DDBJ databases">
        <title>Bird 10,000 Genomes (B10K) Project - Family phase.</title>
        <authorList>
            <person name="Zhang G."/>
        </authorList>
    </citation>
    <scope>NUCLEOTIDE SEQUENCE [LARGE SCALE GENOMIC DNA]</scope>
    <source>
        <strain evidence="3">B10K-IZ-033-81</strain>
        <tissue evidence="3">Muscle</tissue>
    </source>
</reference>
<evidence type="ECO:0000256" key="1">
    <source>
        <dbReference type="SAM" id="MobiDB-lite"/>
    </source>
</evidence>
<evidence type="ECO:0000313" key="3">
    <source>
        <dbReference type="EMBL" id="NXY38471.1"/>
    </source>
</evidence>
<dbReference type="Pfam" id="PF13679">
    <property type="entry name" value="Methyltransf_32"/>
    <property type="match status" value="1"/>
</dbReference>
<organism evidence="3 4">
    <name type="scientific">Pomatorhinus ruficollis</name>
    <name type="common">streak-breasted scimitar babbler</name>
    <dbReference type="NCBI Taxonomy" id="932028"/>
    <lineage>
        <taxon>Eukaryota</taxon>
        <taxon>Metazoa</taxon>
        <taxon>Chordata</taxon>
        <taxon>Craniata</taxon>
        <taxon>Vertebrata</taxon>
        <taxon>Euteleostomi</taxon>
        <taxon>Archelosauria</taxon>
        <taxon>Archosauria</taxon>
        <taxon>Dinosauria</taxon>
        <taxon>Saurischia</taxon>
        <taxon>Theropoda</taxon>
        <taxon>Coelurosauria</taxon>
        <taxon>Aves</taxon>
        <taxon>Neognathae</taxon>
        <taxon>Neoaves</taxon>
        <taxon>Telluraves</taxon>
        <taxon>Australaves</taxon>
        <taxon>Passeriformes</taxon>
        <taxon>Sylvioidea</taxon>
        <taxon>Timaliidae</taxon>
        <taxon>Pomatorhinus</taxon>
    </lineage>
</organism>
<evidence type="ECO:0000259" key="2">
    <source>
        <dbReference type="Pfam" id="PF13679"/>
    </source>
</evidence>
<dbReference type="Proteomes" id="UP000572837">
    <property type="component" value="Unassembled WGS sequence"/>
</dbReference>
<gene>
    <name evidence="3" type="primary">Rrnad1</name>
    <name evidence="3" type="ORF">PORRUF_R08183</name>
</gene>
<dbReference type="PANTHER" id="PTHR12496">
    <property type="entry name" value="CGI-41 METHYLTRANSFERASE"/>
    <property type="match status" value="1"/>
</dbReference>
<proteinExistence type="predicted"/>
<feature type="domain" description="Methyltransferase" evidence="2">
    <location>
        <begin position="150"/>
        <end position="195"/>
    </location>
</feature>
<dbReference type="InterPro" id="IPR025714">
    <property type="entry name" value="Methyltranfer_dom"/>
</dbReference>
<sequence length="402" mass="42648">MAAAPPPSPHLQQHLEQSPEQRRAADIIRLLMLYRPLLDAFVIDFFTDGLWAQLPPAWQPALASATPVQLAGLLGGRGGPGAAWPLSLLAFAAAARALAFPRGCPGGSPRPPCQSSHLHPLLRRHFLLPPNPPGPGSTARNPLGGLGGSEDGEQVLVTGLHACGDLSPALLCHFARSPAVAAVALVGCCYMKLSTTPQPPDCPLGYPLSTSVAALPGHQLSYRAREAACHALEEYEGRLRGGSPHLRAHCYRAVLESLIRAADPAKRHLGLQPGRKAHALSFPQYAQLGLPLAGLDPAGVPLDSGDVGAMLEQQHKVVAFCTLGQLLAPVVETLILLDRLLYLREQGFHCALVPLFNPRFSPRNLVLVAARTPLATVLAGLDKDSEDRDSSEDAESPREGQS</sequence>
<feature type="non-terminal residue" evidence="3">
    <location>
        <position position="1"/>
    </location>
</feature>
<accession>A0A7L4JBT8</accession>
<protein>
    <submittedName>
        <fullName evidence="3">rRNAD protein</fullName>
    </submittedName>
</protein>
<name>A0A7L4JBT8_9PASS</name>
<dbReference type="PANTHER" id="PTHR12496:SF2">
    <property type="entry name" value="METHYLTRANSFERASE-LIKE PROTEIN 25B"/>
    <property type="match status" value="1"/>
</dbReference>
<feature type="region of interest" description="Disordered" evidence="1">
    <location>
        <begin position="380"/>
        <end position="402"/>
    </location>
</feature>
<keyword evidence="4" id="KW-1185">Reference proteome</keyword>